<dbReference type="AlphaFoldDB" id="A0A081N723"/>
<keyword evidence="2" id="KW-0805">Transcription regulation</keyword>
<evidence type="ECO:0000256" key="2">
    <source>
        <dbReference type="ARBA" id="ARBA00023015"/>
    </source>
</evidence>
<dbReference type="GO" id="GO:0003700">
    <property type="term" value="F:DNA-binding transcription factor activity"/>
    <property type="evidence" value="ECO:0007669"/>
    <property type="project" value="TreeGrafter"/>
</dbReference>
<evidence type="ECO:0000313" key="8">
    <source>
        <dbReference type="Proteomes" id="UP000028006"/>
    </source>
</evidence>
<dbReference type="Gene3D" id="1.10.10.60">
    <property type="entry name" value="Homeodomain-like"/>
    <property type="match status" value="1"/>
</dbReference>
<evidence type="ECO:0000259" key="6">
    <source>
        <dbReference type="PROSITE" id="PS50977"/>
    </source>
</evidence>
<dbReference type="Proteomes" id="UP000028006">
    <property type="component" value="Unassembled WGS sequence"/>
</dbReference>
<dbReference type="Pfam" id="PF17932">
    <property type="entry name" value="TetR_C_24"/>
    <property type="match status" value="1"/>
</dbReference>
<keyword evidence="4" id="KW-0804">Transcription</keyword>
<dbReference type="InterPro" id="IPR050109">
    <property type="entry name" value="HTH-type_TetR-like_transc_reg"/>
</dbReference>
<dbReference type="GO" id="GO:0000976">
    <property type="term" value="F:transcription cis-regulatory region binding"/>
    <property type="evidence" value="ECO:0007669"/>
    <property type="project" value="TreeGrafter"/>
</dbReference>
<keyword evidence="8" id="KW-1185">Reference proteome</keyword>
<protein>
    <recommendedName>
        <fullName evidence="6">HTH tetR-type domain-containing protein</fullName>
    </recommendedName>
</protein>
<evidence type="ECO:0000256" key="3">
    <source>
        <dbReference type="ARBA" id="ARBA00023125"/>
    </source>
</evidence>
<organism evidence="7 8">
    <name type="scientific">Endozoicomonas montiporae</name>
    <dbReference type="NCBI Taxonomy" id="1027273"/>
    <lineage>
        <taxon>Bacteria</taxon>
        <taxon>Pseudomonadati</taxon>
        <taxon>Pseudomonadota</taxon>
        <taxon>Gammaproteobacteria</taxon>
        <taxon>Oceanospirillales</taxon>
        <taxon>Endozoicomonadaceae</taxon>
        <taxon>Endozoicomonas</taxon>
    </lineage>
</organism>
<dbReference type="SUPFAM" id="SSF46689">
    <property type="entry name" value="Homeodomain-like"/>
    <property type="match status" value="1"/>
</dbReference>
<sequence>MADTKKRYDRRYLAAVDAAAAVFADKGFHGAATADIAEKLEIKQGSLYYYFKSKEAALEAVCLEGIRHQVSYLESLYEANLPLQQTIRQLLDYILNSLKERANYMLVFDNERQSIPIENRGKIRQQSHIYHKLLEKLFSRAQQQGELKAHLDVYVSVRAFTGLITSISSWYHREQEIDLSDVARQFSDIFLDGSLANRR</sequence>
<proteinExistence type="predicted"/>
<dbReference type="PANTHER" id="PTHR30055:SF175">
    <property type="entry name" value="HTH-TYPE TRANSCRIPTIONAL REPRESSOR KSTR2"/>
    <property type="match status" value="1"/>
</dbReference>
<dbReference type="InterPro" id="IPR001647">
    <property type="entry name" value="HTH_TetR"/>
</dbReference>
<evidence type="ECO:0000313" key="7">
    <source>
        <dbReference type="EMBL" id="KEQ14246.1"/>
    </source>
</evidence>
<dbReference type="SUPFAM" id="SSF48498">
    <property type="entry name" value="Tetracyclin repressor-like, C-terminal domain"/>
    <property type="match status" value="1"/>
</dbReference>
<feature type="DNA-binding region" description="H-T-H motif" evidence="5">
    <location>
        <begin position="32"/>
        <end position="51"/>
    </location>
</feature>
<feature type="domain" description="HTH tetR-type" evidence="6">
    <location>
        <begin position="9"/>
        <end position="69"/>
    </location>
</feature>
<dbReference type="PRINTS" id="PR00455">
    <property type="entry name" value="HTHTETR"/>
</dbReference>
<dbReference type="Pfam" id="PF00440">
    <property type="entry name" value="TetR_N"/>
    <property type="match status" value="1"/>
</dbReference>
<keyword evidence="1" id="KW-0678">Repressor</keyword>
<reference evidence="7 8" key="1">
    <citation type="submission" date="2014-06" db="EMBL/GenBank/DDBJ databases">
        <title>Whole Genome Sequences of Three Symbiotic Endozoicomonas Bacteria.</title>
        <authorList>
            <person name="Neave M.J."/>
            <person name="Apprill A."/>
            <person name="Voolstra C.R."/>
        </authorList>
    </citation>
    <scope>NUCLEOTIDE SEQUENCE [LARGE SCALE GENOMIC DNA]</scope>
    <source>
        <strain evidence="7 8">LMG 24815</strain>
    </source>
</reference>
<gene>
    <name evidence="7" type="ORF">GZ77_07460</name>
</gene>
<dbReference type="InterPro" id="IPR036271">
    <property type="entry name" value="Tet_transcr_reg_TetR-rel_C_sf"/>
</dbReference>
<keyword evidence="3 5" id="KW-0238">DNA-binding</keyword>
<dbReference type="InterPro" id="IPR041490">
    <property type="entry name" value="KstR2_TetR_C"/>
</dbReference>
<accession>A0A081N723</accession>
<dbReference type="RefSeq" id="WP_034874041.1">
    <property type="nucleotide sequence ID" value="NZ_JOKG01000002.1"/>
</dbReference>
<evidence type="ECO:0000256" key="5">
    <source>
        <dbReference type="PROSITE-ProRule" id="PRU00335"/>
    </source>
</evidence>
<dbReference type="PANTHER" id="PTHR30055">
    <property type="entry name" value="HTH-TYPE TRANSCRIPTIONAL REGULATOR RUTR"/>
    <property type="match status" value="1"/>
</dbReference>
<dbReference type="EMBL" id="JOKG01000002">
    <property type="protein sequence ID" value="KEQ14246.1"/>
    <property type="molecule type" value="Genomic_DNA"/>
</dbReference>
<comment type="caution">
    <text evidence="7">The sequence shown here is derived from an EMBL/GenBank/DDBJ whole genome shotgun (WGS) entry which is preliminary data.</text>
</comment>
<evidence type="ECO:0000256" key="4">
    <source>
        <dbReference type="ARBA" id="ARBA00023163"/>
    </source>
</evidence>
<dbReference type="Gene3D" id="1.10.357.10">
    <property type="entry name" value="Tetracycline Repressor, domain 2"/>
    <property type="match status" value="1"/>
</dbReference>
<evidence type="ECO:0000256" key="1">
    <source>
        <dbReference type="ARBA" id="ARBA00022491"/>
    </source>
</evidence>
<dbReference type="eggNOG" id="COG1309">
    <property type="taxonomic scope" value="Bacteria"/>
</dbReference>
<name>A0A081N723_9GAMM</name>
<dbReference type="InterPro" id="IPR009057">
    <property type="entry name" value="Homeodomain-like_sf"/>
</dbReference>
<dbReference type="PROSITE" id="PS50977">
    <property type="entry name" value="HTH_TETR_2"/>
    <property type="match status" value="1"/>
</dbReference>